<evidence type="ECO:0000313" key="7">
    <source>
        <dbReference type="EMBL" id="USJ27707.1"/>
    </source>
</evidence>
<name>A0A9Q8YF08_ENSAD</name>
<gene>
    <name evidence="7" type="ORF">NE863_27745</name>
</gene>
<dbReference type="GO" id="GO:1904680">
    <property type="term" value="F:peptide transmembrane transporter activity"/>
    <property type="evidence" value="ECO:0007669"/>
    <property type="project" value="TreeGrafter"/>
</dbReference>
<feature type="signal peptide" evidence="5">
    <location>
        <begin position="1"/>
        <end position="26"/>
    </location>
</feature>
<dbReference type="Proteomes" id="UP001055460">
    <property type="component" value="Plasmid pB"/>
</dbReference>
<evidence type="ECO:0000256" key="5">
    <source>
        <dbReference type="SAM" id="SignalP"/>
    </source>
</evidence>
<dbReference type="SUPFAM" id="SSF53850">
    <property type="entry name" value="Periplasmic binding protein-like II"/>
    <property type="match status" value="1"/>
</dbReference>
<keyword evidence="7" id="KW-0614">Plasmid</keyword>
<dbReference type="EMBL" id="CP098809">
    <property type="protein sequence ID" value="USJ27707.1"/>
    <property type="molecule type" value="Genomic_DNA"/>
</dbReference>
<evidence type="ECO:0000256" key="3">
    <source>
        <dbReference type="ARBA" id="ARBA00022448"/>
    </source>
</evidence>
<organism evidence="7 8">
    <name type="scientific">Ensifer adhaerens</name>
    <name type="common">Sinorhizobium morelense</name>
    <dbReference type="NCBI Taxonomy" id="106592"/>
    <lineage>
        <taxon>Bacteria</taxon>
        <taxon>Pseudomonadati</taxon>
        <taxon>Pseudomonadota</taxon>
        <taxon>Alphaproteobacteria</taxon>
        <taxon>Hyphomicrobiales</taxon>
        <taxon>Rhizobiaceae</taxon>
        <taxon>Sinorhizobium/Ensifer group</taxon>
        <taxon>Ensifer</taxon>
    </lineage>
</organism>
<feature type="chain" id="PRO_5040426744" evidence="5">
    <location>
        <begin position="27"/>
        <end position="513"/>
    </location>
</feature>
<proteinExistence type="inferred from homology"/>
<accession>A0A9Q8YF08</accession>
<dbReference type="AlphaFoldDB" id="A0A9Q8YF08"/>
<dbReference type="PANTHER" id="PTHR30290:SF10">
    <property type="entry name" value="PERIPLASMIC OLIGOPEPTIDE-BINDING PROTEIN-RELATED"/>
    <property type="match status" value="1"/>
</dbReference>
<feature type="domain" description="Solute-binding protein family 5" evidence="6">
    <location>
        <begin position="75"/>
        <end position="395"/>
    </location>
</feature>
<keyword evidence="4 5" id="KW-0732">Signal</keyword>
<dbReference type="InterPro" id="IPR030678">
    <property type="entry name" value="Peptide/Ni-bd"/>
</dbReference>
<reference evidence="7" key="1">
    <citation type="submission" date="2022-06" db="EMBL/GenBank/DDBJ databases">
        <title>Physiological and biochemical characterization and genomic elucidation of a strain of the genus Ensifer adhaerens M8 that combines arsenic oxidation and chromium reduction.</title>
        <authorList>
            <person name="Li X."/>
            <person name="Yu c."/>
        </authorList>
    </citation>
    <scope>NUCLEOTIDE SEQUENCE</scope>
    <source>
        <strain evidence="7">M8</strain>
        <plasmid evidence="7">pB</plasmid>
    </source>
</reference>
<dbReference type="PIRSF" id="PIRSF002741">
    <property type="entry name" value="MppA"/>
    <property type="match status" value="1"/>
</dbReference>
<evidence type="ECO:0000313" key="8">
    <source>
        <dbReference type="Proteomes" id="UP001055460"/>
    </source>
</evidence>
<dbReference type="Gene3D" id="3.10.105.10">
    <property type="entry name" value="Dipeptide-binding Protein, Domain 3"/>
    <property type="match status" value="1"/>
</dbReference>
<evidence type="ECO:0000259" key="6">
    <source>
        <dbReference type="Pfam" id="PF00496"/>
    </source>
</evidence>
<keyword evidence="3" id="KW-0813">Transport</keyword>
<evidence type="ECO:0000256" key="2">
    <source>
        <dbReference type="ARBA" id="ARBA00005695"/>
    </source>
</evidence>
<dbReference type="InterPro" id="IPR000914">
    <property type="entry name" value="SBP_5_dom"/>
</dbReference>
<dbReference type="PANTHER" id="PTHR30290">
    <property type="entry name" value="PERIPLASMIC BINDING COMPONENT OF ABC TRANSPORTER"/>
    <property type="match status" value="1"/>
</dbReference>
<protein>
    <submittedName>
        <fullName evidence="7">ABC transporter substrate-binding protein</fullName>
    </submittedName>
</protein>
<dbReference type="GO" id="GO:0043190">
    <property type="term" value="C:ATP-binding cassette (ABC) transporter complex"/>
    <property type="evidence" value="ECO:0007669"/>
    <property type="project" value="InterPro"/>
</dbReference>
<comment type="subcellular location">
    <subcellularLocation>
        <location evidence="1">Periplasm</location>
    </subcellularLocation>
</comment>
<sequence length="513" mass="55750">MKRNLILSAIALASAATMLTSVPAFAQASDKPITVVLAVELDSLDPCDTQPAQNGNIARGNLFESLTHVSPVDGKVEPLLAESWKQTSDLVWEFKLKKGVKFHDGTDFNAAAAAANIMRTQGGESYPGLACLNSGQIPDPVKAEVVDDETLKVTTTVVDPILPLRLSYVDIGDLASQTKPDKVLNPVGTGPYQFVSRKQGESVKLTRFDGYWGKAPQIKDVTYIYRKEPSVRASMVETGEAQIALSIQAQDATDDGRTVTFKDNRIFIMRPSTMKEPFVDPRVRQALSYAVDRDTLVPAILGVTGAPYYQMLGPQVNGYLSGYDDKGAFKYDPAKAKELIAAAKADGHAVETSFDIITRPDILPDGGELVQAIAQNLREVGLNPNIMSMENTAWREFLRQPFPPEEPATLQMISHDNTSGDASFSYPKYITCKGINSAICNPELDKLVADAEVASGDKRTDLYQQASGLLLKEAGMIGIAEQIRLIMLAEGVHYQPNPLSGLEIRIADVTLDD</sequence>
<comment type="similarity">
    <text evidence="2">Belongs to the bacterial solute-binding protein 5 family.</text>
</comment>
<evidence type="ECO:0000256" key="1">
    <source>
        <dbReference type="ARBA" id="ARBA00004418"/>
    </source>
</evidence>
<dbReference type="GO" id="GO:0015833">
    <property type="term" value="P:peptide transport"/>
    <property type="evidence" value="ECO:0007669"/>
    <property type="project" value="TreeGrafter"/>
</dbReference>
<dbReference type="Gene3D" id="3.90.76.10">
    <property type="entry name" value="Dipeptide-binding Protein, Domain 1"/>
    <property type="match status" value="1"/>
</dbReference>
<dbReference type="Gene3D" id="3.40.190.10">
    <property type="entry name" value="Periplasmic binding protein-like II"/>
    <property type="match status" value="1"/>
</dbReference>
<dbReference type="Pfam" id="PF00496">
    <property type="entry name" value="SBP_bac_5"/>
    <property type="match status" value="1"/>
</dbReference>
<dbReference type="GO" id="GO:0030288">
    <property type="term" value="C:outer membrane-bounded periplasmic space"/>
    <property type="evidence" value="ECO:0007669"/>
    <property type="project" value="UniProtKB-ARBA"/>
</dbReference>
<dbReference type="InterPro" id="IPR039424">
    <property type="entry name" value="SBP_5"/>
</dbReference>
<evidence type="ECO:0000256" key="4">
    <source>
        <dbReference type="ARBA" id="ARBA00022729"/>
    </source>
</evidence>
<geneLocation type="plasmid" evidence="7 8">
    <name>pB</name>
</geneLocation>
<dbReference type="RefSeq" id="WP_058327395.1">
    <property type="nucleotide sequence ID" value="NZ_CP098809.1"/>
</dbReference>